<dbReference type="Proteomes" id="UP000887580">
    <property type="component" value="Unplaced"/>
</dbReference>
<sequence length="422" mass="48233">MIDLCSKYSNNLSLNDENKKCWKKNDFSNDTNNSILSLHISVYENSKEASSDFLNKSFKKSWLIQKQKQINPAPTFVSQNSFEFQRQQNDKVPEPEVTQFKVSQGLFNEGQKPANPPPVGRPLCLSAGEKLHNRFIVESLIGQGSFGQIFAGKDTLKNNRKVAIKVEPRFINNTGAAADQDPRRLIIERNVLIELRGKRHIPLIYASGKSSASNENPYFVMEFLGDNLTNLRKARKEQKLSQSTSFRIAQQISLALENLHSIGYIHRDIKPSNCCIGMENKKRIYLVDFGMCRKWRLDDGKTRSPREKAPFRGTIRYASHRALIQQECGPADDLIGWLYSVIELYVGHLPWAKTPDPLEIIRQKSSISIQELCESMPPPFFECFEYANSLGLNVIPDYVKVQKCLHDCLPDNCNINEPFDWE</sequence>
<evidence type="ECO:0000313" key="2">
    <source>
        <dbReference type="WBParaSite" id="PS1159_v2.g7396.t1"/>
    </source>
</evidence>
<evidence type="ECO:0000313" key="1">
    <source>
        <dbReference type="Proteomes" id="UP000887580"/>
    </source>
</evidence>
<accession>A0AC35GPQ9</accession>
<proteinExistence type="predicted"/>
<reference evidence="2" key="1">
    <citation type="submission" date="2022-11" db="UniProtKB">
        <authorList>
            <consortium name="WormBaseParasite"/>
        </authorList>
    </citation>
    <scope>IDENTIFICATION</scope>
</reference>
<dbReference type="WBParaSite" id="PS1159_v2.g7396.t1">
    <property type="protein sequence ID" value="PS1159_v2.g7396.t1"/>
    <property type="gene ID" value="PS1159_v2.g7396"/>
</dbReference>
<protein>
    <submittedName>
        <fullName evidence="2">Protein kinase domain-containing protein</fullName>
    </submittedName>
</protein>
<name>A0AC35GPQ9_9BILA</name>
<organism evidence="1 2">
    <name type="scientific">Panagrolaimus sp. PS1159</name>
    <dbReference type="NCBI Taxonomy" id="55785"/>
    <lineage>
        <taxon>Eukaryota</taxon>
        <taxon>Metazoa</taxon>
        <taxon>Ecdysozoa</taxon>
        <taxon>Nematoda</taxon>
        <taxon>Chromadorea</taxon>
        <taxon>Rhabditida</taxon>
        <taxon>Tylenchina</taxon>
        <taxon>Panagrolaimomorpha</taxon>
        <taxon>Panagrolaimoidea</taxon>
        <taxon>Panagrolaimidae</taxon>
        <taxon>Panagrolaimus</taxon>
    </lineage>
</organism>